<name>A0A5D0GGA8_9FLAO</name>
<dbReference type="RefSeq" id="WP_148453682.1">
    <property type="nucleotide sequence ID" value="NZ_VSFC01000020.1"/>
</dbReference>
<dbReference type="Pfam" id="PF09697">
    <property type="entry name" value="Porph_ging"/>
    <property type="match status" value="1"/>
</dbReference>
<dbReference type="AlphaFoldDB" id="A0A5D0GGA8"/>
<dbReference type="InterPro" id="IPR005901">
    <property type="entry name" value="GLPGLI"/>
</dbReference>
<evidence type="ECO:0000313" key="4">
    <source>
        <dbReference type="Proteomes" id="UP000324550"/>
    </source>
</evidence>
<dbReference type="OrthoDB" id="1068986at2"/>
<feature type="chain" id="PRO_5023079163" evidence="2">
    <location>
        <begin position="26"/>
        <end position="290"/>
    </location>
</feature>
<evidence type="ECO:0000313" key="3">
    <source>
        <dbReference type="EMBL" id="TYA58014.1"/>
    </source>
</evidence>
<organism evidence="3 4">
    <name type="scientific">Formosa maritima</name>
    <dbReference type="NCBI Taxonomy" id="2592046"/>
    <lineage>
        <taxon>Bacteria</taxon>
        <taxon>Pseudomonadati</taxon>
        <taxon>Bacteroidota</taxon>
        <taxon>Flavobacteriia</taxon>
        <taxon>Flavobacteriales</taxon>
        <taxon>Flavobacteriaceae</taxon>
        <taxon>Formosa</taxon>
    </lineage>
</organism>
<reference evidence="3 4" key="1">
    <citation type="submission" date="2019-08" db="EMBL/GenBank/DDBJ databases">
        <title>Formosa sediminis sp. nov., isolated from marine sediment.</title>
        <authorList>
            <person name="Cao W.R."/>
        </authorList>
    </citation>
    <scope>NUCLEOTIDE SEQUENCE [LARGE SCALE GENOMIC DNA]</scope>
    <source>
        <strain evidence="3 4">1494</strain>
    </source>
</reference>
<keyword evidence="2" id="KW-0732">Signal</keyword>
<evidence type="ECO:0000256" key="1">
    <source>
        <dbReference type="SAM" id="MobiDB-lite"/>
    </source>
</evidence>
<keyword evidence="4" id="KW-1185">Reference proteome</keyword>
<sequence>MNFRSHHFKAITVFIFVLTTSFSFSQQDFQGKATYLSKTTIDMDNFGRGDMSEEQKKQIAERMKSMLEKTYFLVFNKTESTYKEEEKLDTPGQSSGFRMMMGNFTGGAQYKDVKENVLLQEQEFFGKQFLIKDSLPKFEWKMSGETKQIGQYACFKATATKKVDAMDFRSMRRKNNDDASKKETDSTKTKDVMDEIEVPETIEVTAWYTMQIPVNQGPGEYWGLPGLILEVHADRTTILCSKIVLNPEDKEDIKKPEKGKEVTQEEYNDIMKKKIEEMREMYGGRGRGGH</sequence>
<gene>
    <name evidence="3" type="ORF">FVF61_04170</name>
</gene>
<dbReference type="EMBL" id="VSFC01000020">
    <property type="protein sequence ID" value="TYA58014.1"/>
    <property type="molecule type" value="Genomic_DNA"/>
</dbReference>
<protein>
    <submittedName>
        <fullName evidence="3">GLPGLI family protein</fullName>
    </submittedName>
</protein>
<proteinExistence type="predicted"/>
<comment type="caution">
    <text evidence="3">The sequence shown here is derived from an EMBL/GenBank/DDBJ whole genome shotgun (WGS) entry which is preliminary data.</text>
</comment>
<feature type="signal peptide" evidence="2">
    <location>
        <begin position="1"/>
        <end position="25"/>
    </location>
</feature>
<feature type="region of interest" description="Disordered" evidence="1">
    <location>
        <begin position="169"/>
        <end position="189"/>
    </location>
</feature>
<evidence type="ECO:0000256" key="2">
    <source>
        <dbReference type="SAM" id="SignalP"/>
    </source>
</evidence>
<dbReference type="NCBIfam" id="TIGR01200">
    <property type="entry name" value="GLPGLI"/>
    <property type="match status" value="1"/>
</dbReference>
<accession>A0A5D0GGA8</accession>
<dbReference type="Proteomes" id="UP000324550">
    <property type="component" value="Unassembled WGS sequence"/>
</dbReference>